<comment type="caution">
    <text evidence="1">The sequence shown here is derived from an EMBL/GenBank/DDBJ whole genome shotgun (WGS) entry which is preliminary data.</text>
</comment>
<accession>A0A3A4NYA6</accession>
<sequence>MLSGEQTCKWHILCSFRAGRRYDVQVQSIIQIAKGKKMRTLTSLVLALLVLSTPAFAEIEKVAVPCDEGMCLFWWPKLPAVNGWHQDRDSCLTYKVNAQAPNGYSFVNAEAVIYANALYKPRIPDIASMEMLIENDKEKFLSTDPSIIITRVASQTTGDGQDLRSFAFIPGNSGNWERVSYGEEGDFFLIFTVSSKTEDGLNRALPAYEQFISHYRERP</sequence>
<evidence type="ECO:0000313" key="2">
    <source>
        <dbReference type="Proteomes" id="UP000265882"/>
    </source>
</evidence>
<gene>
    <name evidence="1" type="ORF">C4520_06215</name>
</gene>
<dbReference type="Proteomes" id="UP000265882">
    <property type="component" value="Unassembled WGS sequence"/>
</dbReference>
<evidence type="ECO:0000313" key="1">
    <source>
        <dbReference type="EMBL" id="RJP23545.1"/>
    </source>
</evidence>
<name>A0A3A4NYA6_ABYX5</name>
<dbReference type="AlphaFoldDB" id="A0A3A4NYA6"/>
<reference evidence="1 2" key="1">
    <citation type="journal article" date="2017" name="ISME J.">
        <title>Energy and carbon metabolisms in a deep terrestrial subsurface fluid microbial community.</title>
        <authorList>
            <person name="Momper L."/>
            <person name="Jungbluth S.P."/>
            <person name="Lee M.D."/>
            <person name="Amend J.P."/>
        </authorList>
    </citation>
    <scope>NUCLEOTIDE SEQUENCE [LARGE SCALE GENOMIC DNA]</scope>
    <source>
        <strain evidence="1">SURF_5</strain>
    </source>
</reference>
<dbReference type="EMBL" id="QZKU01000045">
    <property type="protein sequence ID" value="RJP23545.1"/>
    <property type="molecule type" value="Genomic_DNA"/>
</dbReference>
<protein>
    <submittedName>
        <fullName evidence="1">Uncharacterized protein</fullName>
    </submittedName>
</protein>
<organism evidence="1 2">
    <name type="scientific">Abyssobacteria bacterium (strain SURF_5)</name>
    <dbReference type="NCBI Taxonomy" id="2093360"/>
    <lineage>
        <taxon>Bacteria</taxon>
        <taxon>Pseudomonadati</taxon>
        <taxon>Candidatus Hydrogenedentota</taxon>
        <taxon>Candidatus Abyssobacteria</taxon>
    </lineage>
</organism>
<proteinExistence type="predicted"/>